<keyword evidence="3" id="KW-1185">Reference proteome</keyword>
<accession>A0AAU9ISQ1</accession>
<comment type="caution">
    <text evidence="2">The sequence shown here is derived from an EMBL/GenBank/DDBJ whole genome shotgun (WGS) entry which is preliminary data.</text>
</comment>
<evidence type="ECO:0000256" key="1">
    <source>
        <dbReference type="SAM" id="MobiDB-lite"/>
    </source>
</evidence>
<dbReference type="EMBL" id="CAJZBQ010000004">
    <property type="protein sequence ID" value="CAG9311303.1"/>
    <property type="molecule type" value="Genomic_DNA"/>
</dbReference>
<feature type="region of interest" description="Disordered" evidence="1">
    <location>
        <begin position="51"/>
        <end position="94"/>
    </location>
</feature>
<organism evidence="2 3">
    <name type="scientific">Blepharisma stoltei</name>
    <dbReference type="NCBI Taxonomy" id="1481888"/>
    <lineage>
        <taxon>Eukaryota</taxon>
        <taxon>Sar</taxon>
        <taxon>Alveolata</taxon>
        <taxon>Ciliophora</taxon>
        <taxon>Postciliodesmatophora</taxon>
        <taxon>Heterotrichea</taxon>
        <taxon>Heterotrichida</taxon>
        <taxon>Blepharismidae</taxon>
        <taxon>Blepharisma</taxon>
    </lineage>
</organism>
<feature type="region of interest" description="Disordered" evidence="1">
    <location>
        <begin position="1"/>
        <end position="30"/>
    </location>
</feature>
<reference evidence="2" key="1">
    <citation type="submission" date="2021-09" db="EMBL/GenBank/DDBJ databases">
        <authorList>
            <consortium name="AG Swart"/>
            <person name="Singh M."/>
            <person name="Singh A."/>
            <person name="Seah K."/>
            <person name="Emmerich C."/>
        </authorList>
    </citation>
    <scope>NUCLEOTIDE SEQUENCE</scope>
    <source>
        <strain evidence="2">ATCC30299</strain>
    </source>
</reference>
<sequence length="94" mass="10140">MGCIGSNAKVKNPRAIDETAQVPVESFNEDRNPLVQQNAERSDHIQILNRGESLASNPAPQPEKDANLSSQPSLKGLIISRGSSKDPSKFADLD</sequence>
<evidence type="ECO:0000313" key="3">
    <source>
        <dbReference type="Proteomes" id="UP001162131"/>
    </source>
</evidence>
<dbReference type="Proteomes" id="UP001162131">
    <property type="component" value="Unassembled WGS sequence"/>
</dbReference>
<feature type="compositionally biased region" description="Basic and acidic residues" evidence="1">
    <location>
        <begin position="83"/>
        <end position="94"/>
    </location>
</feature>
<gene>
    <name evidence="2" type="ORF">BSTOLATCC_MIC3593</name>
</gene>
<evidence type="ECO:0000313" key="2">
    <source>
        <dbReference type="EMBL" id="CAG9311303.1"/>
    </source>
</evidence>
<dbReference type="AlphaFoldDB" id="A0AAU9ISQ1"/>
<protein>
    <submittedName>
        <fullName evidence="2">Uncharacterized protein</fullName>
    </submittedName>
</protein>
<name>A0AAU9ISQ1_9CILI</name>
<proteinExistence type="predicted"/>